<feature type="compositionally biased region" description="Polar residues" evidence="1">
    <location>
        <begin position="196"/>
        <end position="205"/>
    </location>
</feature>
<keyword evidence="3" id="KW-1185">Reference proteome</keyword>
<organism evidence="2 3">
    <name type="scientific">Thalassiosira oceanica</name>
    <name type="common">Marine diatom</name>
    <dbReference type="NCBI Taxonomy" id="159749"/>
    <lineage>
        <taxon>Eukaryota</taxon>
        <taxon>Sar</taxon>
        <taxon>Stramenopiles</taxon>
        <taxon>Ochrophyta</taxon>
        <taxon>Bacillariophyta</taxon>
        <taxon>Coscinodiscophyceae</taxon>
        <taxon>Thalassiosirophycidae</taxon>
        <taxon>Thalassiosirales</taxon>
        <taxon>Thalassiosiraceae</taxon>
        <taxon>Thalassiosira</taxon>
    </lineage>
</organism>
<reference evidence="2 3" key="1">
    <citation type="journal article" date="2012" name="Genome Biol.">
        <title>Genome and low-iron response of an oceanic diatom adapted to chronic iron limitation.</title>
        <authorList>
            <person name="Lommer M."/>
            <person name="Specht M."/>
            <person name="Roy A.S."/>
            <person name="Kraemer L."/>
            <person name="Andreson R."/>
            <person name="Gutowska M.A."/>
            <person name="Wolf J."/>
            <person name="Bergner S.V."/>
            <person name="Schilhabel M.B."/>
            <person name="Klostermeier U.C."/>
            <person name="Beiko R.G."/>
            <person name="Rosenstiel P."/>
            <person name="Hippler M."/>
            <person name="Laroche J."/>
        </authorList>
    </citation>
    <scope>NUCLEOTIDE SEQUENCE [LARGE SCALE GENOMIC DNA]</scope>
    <source>
        <strain evidence="2 3">CCMP1005</strain>
    </source>
</reference>
<protein>
    <submittedName>
        <fullName evidence="2">Uncharacterized protein</fullName>
    </submittedName>
</protein>
<name>K0SVK6_THAOC</name>
<dbReference type="AlphaFoldDB" id="K0SVK6"/>
<proteinExistence type="predicted"/>
<evidence type="ECO:0000256" key="1">
    <source>
        <dbReference type="SAM" id="MobiDB-lite"/>
    </source>
</evidence>
<dbReference type="EMBL" id="AGNL01010001">
    <property type="protein sequence ID" value="EJK69480.1"/>
    <property type="molecule type" value="Genomic_DNA"/>
</dbReference>
<dbReference type="Proteomes" id="UP000266841">
    <property type="component" value="Unassembled WGS sequence"/>
</dbReference>
<evidence type="ECO:0000313" key="3">
    <source>
        <dbReference type="Proteomes" id="UP000266841"/>
    </source>
</evidence>
<feature type="region of interest" description="Disordered" evidence="1">
    <location>
        <begin position="196"/>
        <end position="230"/>
    </location>
</feature>
<accession>K0SVK6</accession>
<feature type="non-terminal residue" evidence="2">
    <location>
        <position position="1"/>
    </location>
</feature>
<gene>
    <name evidence="2" type="ORF">THAOC_09257</name>
</gene>
<comment type="caution">
    <text evidence="2">The sequence shown here is derived from an EMBL/GenBank/DDBJ whole genome shotgun (WGS) entry which is preliminary data.</text>
</comment>
<sequence length="251" mass="26852">VGKERIGLVHPCLFSVSSRFPTRTGGKGTCTIAASTRDMDRLSGLICVELMKAMKIGMVLKITTASIHFNGMLLDLGNGTLSVYQNGQRLGTLKDGLAGEYCWTCSIIFLKDTMLNCEITAPSHCFGYRKPHSAGPGRRGHHPAVTGLFICDLTSGDDDNGVRGRREVKLNPLEVVWMVTIAGGGGAAPVVDKQRVSVQASSPGSDQKGHTVPKLKSNGGGATHSRKIPERCKRIAESSVVSNKLRSPLCY</sequence>
<evidence type="ECO:0000313" key="2">
    <source>
        <dbReference type="EMBL" id="EJK69480.1"/>
    </source>
</evidence>